<sequence length="41" mass="4748">MEFKNMTTRLLKKANLVSELPDEEPNDKELDAKTTRKEGVK</sequence>
<reference evidence="2" key="1">
    <citation type="submission" date="2019-08" db="EMBL/GenBank/DDBJ databases">
        <authorList>
            <person name="Kucharzyk K."/>
            <person name="Murdoch R.W."/>
            <person name="Higgins S."/>
            <person name="Loffler F."/>
        </authorList>
    </citation>
    <scope>NUCLEOTIDE SEQUENCE</scope>
</reference>
<feature type="region of interest" description="Disordered" evidence="1">
    <location>
        <begin position="16"/>
        <end position="41"/>
    </location>
</feature>
<evidence type="ECO:0000313" key="2">
    <source>
        <dbReference type="EMBL" id="MPN55925.1"/>
    </source>
</evidence>
<evidence type="ECO:0000256" key="1">
    <source>
        <dbReference type="SAM" id="MobiDB-lite"/>
    </source>
</evidence>
<dbReference type="EMBL" id="VSSQ01125681">
    <property type="protein sequence ID" value="MPN55925.1"/>
    <property type="molecule type" value="Genomic_DNA"/>
</dbReference>
<accession>A0A645IWY0</accession>
<name>A0A645IWY0_9ZZZZ</name>
<comment type="caution">
    <text evidence="2">The sequence shown here is derived from an EMBL/GenBank/DDBJ whole genome shotgun (WGS) entry which is preliminary data.</text>
</comment>
<feature type="compositionally biased region" description="Basic and acidic residues" evidence="1">
    <location>
        <begin position="27"/>
        <end position="41"/>
    </location>
</feature>
<dbReference type="AlphaFoldDB" id="A0A645IWY0"/>
<gene>
    <name evidence="2" type="ORF">SDC9_203609</name>
</gene>
<organism evidence="2">
    <name type="scientific">bioreactor metagenome</name>
    <dbReference type="NCBI Taxonomy" id="1076179"/>
    <lineage>
        <taxon>unclassified sequences</taxon>
        <taxon>metagenomes</taxon>
        <taxon>ecological metagenomes</taxon>
    </lineage>
</organism>
<protein>
    <submittedName>
        <fullName evidence="2">Uncharacterized protein</fullName>
    </submittedName>
</protein>
<proteinExistence type="predicted"/>